<name>A0AAJ0DL81_9PEZI</name>
<feature type="compositionally biased region" description="Polar residues" evidence="1">
    <location>
        <begin position="24"/>
        <end position="33"/>
    </location>
</feature>
<proteinExistence type="predicted"/>
<dbReference type="AlphaFoldDB" id="A0AAJ0DL81"/>
<feature type="compositionally biased region" description="Basic and acidic residues" evidence="1">
    <location>
        <begin position="129"/>
        <end position="144"/>
    </location>
</feature>
<evidence type="ECO:0000256" key="1">
    <source>
        <dbReference type="SAM" id="MobiDB-lite"/>
    </source>
</evidence>
<sequence>MSNKGPIQDDRELLAQLKQDESNAYHSSESQAAKQHIAGAEGKLTSALAQAEGSTDLNKDAKQLSRDVRPSGGEVDRDALQESLDARAQHAIRKETGAEPAGEGKGSEGMNMKKGSEAARLQSAAEQYDQARDGVMDGGGESKY</sequence>
<evidence type="ECO:0000313" key="2">
    <source>
        <dbReference type="EMBL" id="KAK3052581.1"/>
    </source>
</evidence>
<protein>
    <submittedName>
        <fullName evidence="2">Uncharacterized protein</fullName>
    </submittedName>
</protein>
<keyword evidence="3" id="KW-1185">Reference proteome</keyword>
<dbReference type="Proteomes" id="UP001271007">
    <property type="component" value="Unassembled WGS sequence"/>
</dbReference>
<organism evidence="2 3">
    <name type="scientific">Extremus antarcticus</name>
    <dbReference type="NCBI Taxonomy" id="702011"/>
    <lineage>
        <taxon>Eukaryota</taxon>
        <taxon>Fungi</taxon>
        <taxon>Dikarya</taxon>
        <taxon>Ascomycota</taxon>
        <taxon>Pezizomycotina</taxon>
        <taxon>Dothideomycetes</taxon>
        <taxon>Dothideomycetidae</taxon>
        <taxon>Mycosphaerellales</taxon>
        <taxon>Extremaceae</taxon>
        <taxon>Extremus</taxon>
    </lineage>
</organism>
<dbReference type="EMBL" id="JAWDJX010000020">
    <property type="protein sequence ID" value="KAK3052581.1"/>
    <property type="molecule type" value="Genomic_DNA"/>
</dbReference>
<evidence type="ECO:0000313" key="3">
    <source>
        <dbReference type="Proteomes" id="UP001271007"/>
    </source>
</evidence>
<feature type="compositionally biased region" description="Basic and acidic residues" evidence="1">
    <location>
        <begin position="57"/>
        <end position="97"/>
    </location>
</feature>
<gene>
    <name evidence="2" type="ORF">LTR09_006436</name>
</gene>
<accession>A0AAJ0DL81</accession>
<comment type="caution">
    <text evidence="2">The sequence shown here is derived from an EMBL/GenBank/DDBJ whole genome shotgun (WGS) entry which is preliminary data.</text>
</comment>
<feature type="region of interest" description="Disordered" evidence="1">
    <location>
        <begin position="18"/>
        <end position="144"/>
    </location>
</feature>
<reference evidence="2" key="1">
    <citation type="submission" date="2023-04" db="EMBL/GenBank/DDBJ databases">
        <title>Black Yeasts Isolated from many extreme environments.</title>
        <authorList>
            <person name="Coleine C."/>
            <person name="Stajich J.E."/>
            <person name="Selbmann L."/>
        </authorList>
    </citation>
    <scope>NUCLEOTIDE SEQUENCE</scope>
    <source>
        <strain evidence="2">CCFEE 5312</strain>
    </source>
</reference>